<feature type="compositionally biased region" description="Basic and acidic residues" evidence="1">
    <location>
        <begin position="86"/>
        <end position="108"/>
    </location>
</feature>
<evidence type="ECO:0000256" key="1">
    <source>
        <dbReference type="SAM" id="MobiDB-lite"/>
    </source>
</evidence>
<reference evidence="2 3" key="1">
    <citation type="journal article" date="2019" name="Sci. Rep.">
        <title>Orb-weaving spider Araneus ventricosus genome elucidates the spidroin gene catalogue.</title>
        <authorList>
            <person name="Kono N."/>
            <person name="Nakamura H."/>
            <person name="Ohtoshi R."/>
            <person name="Moran D.A.P."/>
            <person name="Shinohara A."/>
            <person name="Yoshida Y."/>
            <person name="Fujiwara M."/>
            <person name="Mori M."/>
            <person name="Tomita M."/>
            <person name="Arakawa K."/>
        </authorList>
    </citation>
    <scope>NUCLEOTIDE SEQUENCE [LARGE SCALE GENOMIC DNA]</scope>
</reference>
<proteinExistence type="predicted"/>
<dbReference type="Proteomes" id="UP000499080">
    <property type="component" value="Unassembled WGS sequence"/>
</dbReference>
<dbReference type="AlphaFoldDB" id="A0A4Y2MFH3"/>
<feature type="compositionally biased region" description="Basic and acidic residues" evidence="1">
    <location>
        <begin position="288"/>
        <end position="304"/>
    </location>
</feature>
<evidence type="ECO:0000313" key="3">
    <source>
        <dbReference type="Proteomes" id="UP000499080"/>
    </source>
</evidence>
<dbReference type="EMBL" id="BGPR01281312">
    <property type="protein sequence ID" value="GBN24406.1"/>
    <property type="molecule type" value="Genomic_DNA"/>
</dbReference>
<gene>
    <name evidence="2" type="ORF">AVEN_91126_1</name>
</gene>
<feature type="compositionally biased region" description="Basic and acidic residues" evidence="1">
    <location>
        <begin position="120"/>
        <end position="159"/>
    </location>
</feature>
<feature type="compositionally biased region" description="Basic and acidic residues" evidence="1">
    <location>
        <begin position="253"/>
        <end position="263"/>
    </location>
</feature>
<sequence>PGEESKSDTIQSDEQDEGGSKQADIKTNKEQIVKPGADAKVGKSGKEGGLRKTESDKKHDHGPKQGGVTDIKKGKEQILRTGADVKAGKPDDSKPGDMTKITADKEQTGKPGADVNAGKPGEDSKSGKTESDKPHELGSKEVDITDLKEQTGRHDEFVKASKPGGKSKSDKMESDKQHEDGSKEGGITNIKSDKEPGAVVKTGKPEMKRMFGERNLKAGILTEKDIKRNFGGKNVPESSKEERDDNDVIQSIKQKELGDERKSMFGKSASEQGSVTEEDMKAFGSTKTNKDFMSTEKRENSEER</sequence>
<name>A0A4Y2MFH3_ARAVE</name>
<organism evidence="2 3">
    <name type="scientific">Araneus ventricosus</name>
    <name type="common">Orbweaver spider</name>
    <name type="synonym">Epeira ventricosa</name>
    <dbReference type="NCBI Taxonomy" id="182803"/>
    <lineage>
        <taxon>Eukaryota</taxon>
        <taxon>Metazoa</taxon>
        <taxon>Ecdysozoa</taxon>
        <taxon>Arthropoda</taxon>
        <taxon>Chelicerata</taxon>
        <taxon>Arachnida</taxon>
        <taxon>Araneae</taxon>
        <taxon>Araneomorphae</taxon>
        <taxon>Entelegynae</taxon>
        <taxon>Araneoidea</taxon>
        <taxon>Araneidae</taxon>
        <taxon>Araneus</taxon>
    </lineage>
</organism>
<feature type="non-terminal residue" evidence="2">
    <location>
        <position position="304"/>
    </location>
</feature>
<protein>
    <submittedName>
        <fullName evidence="2">Uncharacterized protein</fullName>
    </submittedName>
</protein>
<comment type="caution">
    <text evidence="2">The sequence shown here is derived from an EMBL/GenBank/DDBJ whole genome shotgun (WGS) entry which is preliminary data.</text>
</comment>
<feature type="region of interest" description="Disordered" evidence="1">
    <location>
        <begin position="1"/>
        <end position="199"/>
    </location>
</feature>
<keyword evidence="3" id="KW-1185">Reference proteome</keyword>
<feature type="compositionally biased region" description="Basic and acidic residues" evidence="1">
    <location>
        <begin position="167"/>
        <end position="183"/>
    </location>
</feature>
<feature type="compositionally biased region" description="Basic and acidic residues" evidence="1">
    <location>
        <begin position="23"/>
        <end position="32"/>
    </location>
</feature>
<accession>A0A4Y2MFH3</accession>
<feature type="compositionally biased region" description="Basic and acidic residues" evidence="1">
    <location>
        <begin position="40"/>
        <end position="63"/>
    </location>
</feature>
<feature type="non-terminal residue" evidence="2">
    <location>
        <position position="1"/>
    </location>
</feature>
<evidence type="ECO:0000313" key="2">
    <source>
        <dbReference type="EMBL" id="GBN24406.1"/>
    </source>
</evidence>
<feature type="region of interest" description="Disordered" evidence="1">
    <location>
        <begin position="223"/>
        <end position="304"/>
    </location>
</feature>